<comment type="caution">
    <text evidence="1">The sequence shown here is derived from an EMBL/GenBank/DDBJ whole genome shotgun (WGS) entry which is preliminary data.</text>
</comment>
<accession>A0A7Z7NI15</accession>
<name>A0A7Z7NI15_XANCH</name>
<dbReference type="AlphaFoldDB" id="A0A7Z7NI15"/>
<protein>
    <submittedName>
        <fullName evidence="1">Uncharacterized protein</fullName>
    </submittedName>
</protein>
<evidence type="ECO:0000313" key="2">
    <source>
        <dbReference type="Proteomes" id="UP000234345"/>
    </source>
</evidence>
<reference evidence="1 2" key="1">
    <citation type="submission" date="2017-10" db="EMBL/GenBank/DDBJ databases">
        <authorList>
            <person name="Regsiter A."/>
            <person name="William W."/>
        </authorList>
    </citation>
    <scope>NUCLEOTIDE SEQUENCE [LARGE SCALE GENOMIC DNA]</scope>
    <source>
        <strain evidence="1 2">CFBP6991</strain>
    </source>
</reference>
<organism evidence="1 2">
    <name type="scientific">Xanthomonas campestris pv. phaseoli</name>
    <dbReference type="NCBI Taxonomy" id="317013"/>
    <lineage>
        <taxon>Bacteria</taxon>
        <taxon>Pseudomonadati</taxon>
        <taxon>Pseudomonadota</taxon>
        <taxon>Gammaproteobacteria</taxon>
        <taxon>Lysobacterales</taxon>
        <taxon>Lysobacteraceae</taxon>
        <taxon>Xanthomonas</taxon>
    </lineage>
</organism>
<gene>
    <name evidence="1" type="ORF">XFF6991_450059</name>
</gene>
<sequence length="170" mass="19088">MKTLLHLNLRSPAKINEQMRRLILVLGLDDQQVRPLAHTAPAGFVPAVRQCHWNTWQQVHLRGGGIQPGWMLFQDPVASVAEAIFHSVWMSPDGQLQDITPREDQEELVQFIADPDRAITLSSHGNRPAIFTFTNARLHGVTVVSQPRRLKAVLMDGYVESIGLFPWPGT</sequence>
<dbReference type="EMBL" id="OCZC01000072">
    <property type="protein sequence ID" value="SOO25383.1"/>
    <property type="molecule type" value="Genomic_DNA"/>
</dbReference>
<dbReference type="RefSeq" id="WP_099801448.1">
    <property type="nucleotide sequence ID" value="NZ_OCZC01000072.1"/>
</dbReference>
<proteinExistence type="predicted"/>
<dbReference type="Proteomes" id="UP000234345">
    <property type="component" value="Unassembled WGS sequence"/>
</dbReference>
<evidence type="ECO:0000313" key="1">
    <source>
        <dbReference type="EMBL" id="SOO25383.1"/>
    </source>
</evidence>